<dbReference type="KEGG" id="cann:107844893"/>
<organism evidence="4 5">
    <name type="scientific">Capsicum annuum</name>
    <name type="common">Capsicum pepper</name>
    <dbReference type="NCBI Taxonomy" id="4072"/>
    <lineage>
        <taxon>Eukaryota</taxon>
        <taxon>Viridiplantae</taxon>
        <taxon>Streptophyta</taxon>
        <taxon>Embryophyta</taxon>
        <taxon>Tracheophyta</taxon>
        <taxon>Spermatophyta</taxon>
        <taxon>Magnoliopsida</taxon>
        <taxon>eudicotyledons</taxon>
        <taxon>Gunneridae</taxon>
        <taxon>Pentapetalae</taxon>
        <taxon>asterids</taxon>
        <taxon>lamiids</taxon>
        <taxon>Solanales</taxon>
        <taxon>Solanaceae</taxon>
        <taxon>Solanoideae</taxon>
        <taxon>Capsiceae</taxon>
        <taxon>Capsicum</taxon>
    </lineage>
</organism>
<dbReference type="AlphaFoldDB" id="A0A1U8EBV6"/>
<dbReference type="EMBL" id="AYRZ02000010">
    <property type="protein sequence ID" value="PHT70566.1"/>
    <property type="molecule type" value="Genomic_DNA"/>
</dbReference>
<dbReference type="Proteomes" id="UP000222542">
    <property type="component" value="Unassembled WGS sequence"/>
</dbReference>
<dbReference type="GO" id="GO:0004860">
    <property type="term" value="F:protein kinase inhibitor activity"/>
    <property type="evidence" value="ECO:0007669"/>
    <property type="project" value="UniProtKB-KW"/>
</dbReference>
<accession>A0A1U8EBV6</accession>
<protein>
    <submittedName>
        <fullName evidence="4">Uncharacterized protein</fullName>
    </submittedName>
</protein>
<reference evidence="4 5" key="2">
    <citation type="journal article" date="2017" name="Genome Biol.">
        <title>New reference genome sequences of hot pepper reveal the massive evolution of plant disease-resistance genes by retroduplication.</title>
        <authorList>
            <person name="Kim S."/>
            <person name="Park J."/>
            <person name="Yeom S.I."/>
            <person name="Kim Y.M."/>
            <person name="Seo E."/>
            <person name="Kim K.T."/>
            <person name="Kim M.S."/>
            <person name="Lee J.M."/>
            <person name="Cheong K."/>
            <person name="Shin H.S."/>
            <person name="Kim S.B."/>
            <person name="Han K."/>
            <person name="Lee J."/>
            <person name="Park M."/>
            <person name="Lee H.A."/>
            <person name="Lee H.Y."/>
            <person name="Lee Y."/>
            <person name="Oh S."/>
            <person name="Lee J.H."/>
            <person name="Choi E."/>
            <person name="Choi E."/>
            <person name="Lee S.E."/>
            <person name="Jeon J."/>
            <person name="Kim H."/>
            <person name="Choi G."/>
            <person name="Song H."/>
            <person name="Lee J."/>
            <person name="Lee S.C."/>
            <person name="Kwon J.K."/>
            <person name="Lee H.Y."/>
            <person name="Koo N."/>
            <person name="Hong Y."/>
            <person name="Kim R.W."/>
            <person name="Kang W.H."/>
            <person name="Huh J.H."/>
            <person name="Kang B.C."/>
            <person name="Yang T.J."/>
            <person name="Lee Y.H."/>
            <person name="Bennetzen J.L."/>
            <person name="Choi D."/>
        </authorList>
    </citation>
    <scope>NUCLEOTIDE SEQUENCE [LARGE SCALE GENOMIC DNA]</scope>
    <source>
        <strain evidence="5">cv. CM334</strain>
    </source>
</reference>
<proteinExistence type="predicted"/>
<comment type="caution">
    <text evidence="4">The sequence shown here is derived from an EMBL/GenBank/DDBJ whole genome shotgun (WGS) entry which is preliminary data.</text>
</comment>
<keyword evidence="1" id="KW-0649">Protein kinase inhibitor</keyword>
<feature type="region of interest" description="Disordered" evidence="3">
    <location>
        <begin position="1"/>
        <end position="143"/>
    </location>
</feature>
<gene>
    <name evidence="4" type="ORF">T459_25670</name>
</gene>
<dbReference type="OrthoDB" id="662905at2759"/>
<dbReference type="GO" id="GO:0032875">
    <property type="term" value="P:regulation of DNA endoreduplication"/>
    <property type="evidence" value="ECO:0007669"/>
    <property type="project" value="InterPro"/>
</dbReference>
<dbReference type="InterPro" id="IPR040389">
    <property type="entry name" value="SMR"/>
</dbReference>
<dbReference type="PANTHER" id="PTHR33142">
    <property type="entry name" value="CYCLIN-DEPENDENT PROTEIN KINASE INHIBITOR SMR13"/>
    <property type="match status" value="1"/>
</dbReference>
<sequence>MSNSELFQVKEEGEKKKSSDDIQLPTSNNPDRCVDIAPGQHGNVDRKQDENNLDHDDYDDIRKKDIFQGNCSEDQTDKGRSWSRYEIGTVHRRSTQALHEDDTHKSRNDPDDDPDDDGFTTPTSSDHKIPVMTTCPPAPKKSIKRRFSASPNMHPTLQVDFESIIQEEDLGGNNKKLRKNDHQE</sequence>
<keyword evidence="2" id="KW-0131">Cell cycle</keyword>
<feature type="compositionally biased region" description="Basic residues" evidence="3">
    <location>
        <begin position="175"/>
        <end position="184"/>
    </location>
</feature>
<name>A0A1U8EBV6_CAPAN</name>
<evidence type="ECO:0000256" key="2">
    <source>
        <dbReference type="ARBA" id="ARBA00023306"/>
    </source>
</evidence>
<dbReference type="PANTHER" id="PTHR33142:SF65">
    <property type="entry name" value="CYCLIN-DEPENDENT PROTEIN KINASE INHIBITOR SMR2-LIKE"/>
    <property type="match status" value="1"/>
</dbReference>
<dbReference type="OMA" id="HEDDTHK"/>
<evidence type="ECO:0000313" key="5">
    <source>
        <dbReference type="Proteomes" id="UP000222542"/>
    </source>
</evidence>
<evidence type="ECO:0000256" key="3">
    <source>
        <dbReference type="SAM" id="MobiDB-lite"/>
    </source>
</evidence>
<evidence type="ECO:0000313" key="4">
    <source>
        <dbReference type="EMBL" id="PHT70566.1"/>
    </source>
</evidence>
<feature type="region of interest" description="Disordered" evidence="3">
    <location>
        <begin position="164"/>
        <end position="184"/>
    </location>
</feature>
<feature type="compositionally biased region" description="Basic and acidic residues" evidence="3">
    <location>
        <begin position="8"/>
        <end position="20"/>
    </location>
</feature>
<feature type="compositionally biased region" description="Basic and acidic residues" evidence="3">
    <location>
        <begin position="98"/>
        <end position="109"/>
    </location>
</feature>
<dbReference type="GO" id="GO:0005634">
    <property type="term" value="C:nucleus"/>
    <property type="evidence" value="ECO:0000318"/>
    <property type="project" value="GO_Central"/>
</dbReference>
<dbReference type="Gramene" id="PHT70566">
    <property type="protein sequence ID" value="PHT70566"/>
    <property type="gene ID" value="T459_25670"/>
</dbReference>
<reference evidence="4 5" key="1">
    <citation type="journal article" date="2014" name="Nat. Genet.">
        <title>Genome sequence of the hot pepper provides insights into the evolution of pungency in Capsicum species.</title>
        <authorList>
            <person name="Kim S."/>
            <person name="Park M."/>
            <person name="Yeom S.I."/>
            <person name="Kim Y.M."/>
            <person name="Lee J.M."/>
            <person name="Lee H.A."/>
            <person name="Seo E."/>
            <person name="Choi J."/>
            <person name="Cheong K."/>
            <person name="Kim K.T."/>
            <person name="Jung K."/>
            <person name="Lee G.W."/>
            <person name="Oh S.K."/>
            <person name="Bae C."/>
            <person name="Kim S.B."/>
            <person name="Lee H.Y."/>
            <person name="Kim S.Y."/>
            <person name="Kim M.S."/>
            <person name="Kang B.C."/>
            <person name="Jo Y.D."/>
            <person name="Yang H.B."/>
            <person name="Jeong H.J."/>
            <person name="Kang W.H."/>
            <person name="Kwon J.K."/>
            <person name="Shin C."/>
            <person name="Lim J.Y."/>
            <person name="Park J.H."/>
            <person name="Huh J.H."/>
            <person name="Kim J.S."/>
            <person name="Kim B.D."/>
            <person name="Cohen O."/>
            <person name="Paran I."/>
            <person name="Suh M.C."/>
            <person name="Lee S.B."/>
            <person name="Kim Y.K."/>
            <person name="Shin Y."/>
            <person name="Noh S.J."/>
            <person name="Park J."/>
            <person name="Seo Y.S."/>
            <person name="Kwon S.Y."/>
            <person name="Kim H.A."/>
            <person name="Park J.M."/>
            <person name="Kim H.J."/>
            <person name="Choi S.B."/>
            <person name="Bosland P.W."/>
            <person name="Reeves G."/>
            <person name="Jo S.H."/>
            <person name="Lee B.W."/>
            <person name="Cho H.T."/>
            <person name="Choi H.S."/>
            <person name="Lee M.S."/>
            <person name="Yu Y."/>
            <person name="Do Choi Y."/>
            <person name="Park B.S."/>
            <person name="van Deynze A."/>
            <person name="Ashrafi H."/>
            <person name="Hill T."/>
            <person name="Kim W.T."/>
            <person name="Pai H.S."/>
            <person name="Ahn H.K."/>
            <person name="Yeam I."/>
            <person name="Giovannoni J.J."/>
            <person name="Rose J.K."/>
            <person name="Sorensen I."/>
            <person name="Lee S.J."/>
            <person name="Kim R.W."/>
            <person name="Choi I.Y."/>
            <person name="Choi B.S."/>
            <person name="Lim J.S."/>
            <person name="Lee Y.H."/>
            <person name="Choi D."/>
        </authorList>
    </citation>
    <scope>NUCLEOTIDE SEQUENCE [LARGE SCALE GENOMIC DNA]</scope>
    <source>
        <strain evidence="5">cv. CM334</strain>
    </source>
</reference>
<evidence type="ECO:0000256" key="1">
    <source>
        <dbReference type="ARBA" id="ARBA00023013"/>
    </source>
</evidence>
<feature type="compositionally biased region" description="Basic and acidic residues" evidence="3">
    <location>
        <begin position="43"/>
        <end position="66"/>
    </location>
</feature>
<keyword evidence="5" id="KW-1185">Reference proteome</keyword>